<accession>A0A843UST6</accession>
<evidence type="ECO:0000313" key="2">
    <source>
        <dbReference type="Proteomes" id="UP000652761"/>
    </source>
</evidence>
<dbReference type="AlphaFoldDB" id="A0A843UST6"/>
<organism evidence="1 2">
    <name type="scientific">Colocasia esculenta</name>
    <name type="common">Wild taro</name>
    <name type="synonym">Arum esculentum</name>
    <dbReference type="NCBI Taxonomy" id="4460"/>
    <lineage>
        <taxon>Eukaryota</taxon>
        <taxon>Viridiplantae</taxon>
        <taxon>Streptophyta</taxon>
        <taxon>Embryophyta</taxon>
        <taxon>Tracheophyta</taxon>
        <taxon>Spermatophyta</taxon>
        <taxon>Magnoliopsida</taxon>
        <taxon>Liliopsida</taxon>
        <taxon>Araceae</taxon>
        <taxon>Aroideae</taxon>
        <taxon>Colocasieae</taxon>
        <taxon>Colocasia</taxon>
    </lineage>
</organism>
<dbReference type="Proteomes" id="UP000652761">
    <property type="component" value="Unassembled WGS sequence"/>
</dbReference>
<evidence type="ECO:0000313" key="1">
    <source>
        <dbReference type="EMBL" id="MQL84794.1"/>
    </source>
</evidence>
<gene>
    <name evidence="1" type="ORF">Taro_017288</name>
</gene>
<sequence length="72" mass="7765">MCAGLLKASHSTEIRISMIPVDSQEGAVDSKQQTELRFAGLCVSVDSNQGPVDSYTQSQLSGFWIACACRQL</sequence>
<proteinExistence type="predicted"/>
<name>A0A843UST6_COLES</name>
<reference evidence="1" key="1">
    <citation type="submission" date="2017-07" db="EMBL/GenBank/DDBJ databases">
        <title>Taro Niue Genome Assembly and Annotation.</title>
        <authorList>
            <person name="Atibalentja N."/>
            <person name="Keating K."/>
            <person name="Fields C.J."/>
        </authorList>
    </citation>
    <scope>NUCLEOTIDE SEQUENCE</scope>
    <source>
        <strain evidence="1">Niue_2</strain>
        <tissue evidence="1">Leaf</tissue>
    </source>
</reference>
<protein>
    <submittedName>
        <fullName evidence="1">Uncharacterized protein</fullName>
    </submittedName>
</protein>
<comment type="caution">
    <text evidence="1">The sequence shown here is derived from an EMBL/GenBank/DDBJ whole genome shotgun (WGS) entry which is preliminary data.</text>
</comment>
<dbReference type="EMBL" id="NMUH01000786">
    <property type="protein sequence ID" value="MQL84794.1"/>
    <property type="molecule type" value="Genomic_DNA"/>
</dbReference>
<keyword evidence="2" id="KW-1185">Reference proteome</keyword>